<feature type="region of interest" description="Disordered" evidence="1">
    <location>
        <begin position="326"/>
        <end position="355"/>
    </location>
</feature>
<sequence length="355" mass="37358">MSIERFEQSRSSDTPPSALNLGSLTEGADRSLRFSALPQADQSSAAGGYLEMTDPYKAAGVTAGADAGKAAVSIDKPVDKPVDAAAAAPVDKPADKPVDAAAAAPVDKPADKPVDAAAAAPADKPVDKPVDAAAAAPADKPAEKPADKPVSWADAAREQAQKPVNADQAGEYEITRGDTLSGIAARMLKQNNQEVSRASVQEEMKRLLELNPELKANPDLIRAGDKLKVSASPEDKPQQPAAADAKADPRRAANPEVPAVAANPEQNPMYARLSPEQKAMARQGWDKFLSSTDKDGSGTISQDELIADARKSLSQSDAERRAKGIFRRLDKDGNGQIDFDEALPVILGRMTQGRR</sequence>
<dbReference type="Pfam" id="PF13499">
    <property type="entry name" value="EF-hand_7"/>
    <property type="match status" value="1"/>
</dbReference>
<feature type="domain" description="LysM" evidence="3">
    <location>
        <begin position="170"/>
        <end position="229"/>
    </location>
</feature>
<comment type="caution">
    <text evidence="4">The sequence shown here is derived from an EMBL/GenBank/DDBJ whole genome shotgun (WGS) entry which is preliminary data.</text>
</comment>
<dbReference type="AlphaFoldDB" id="A0A8J7PHZ0"/>
<feature type="domain" description="EF-hand" evidence="2">
    <location>
        <begin position="317"/>
        <end position="352"/>
    </location>
</feature>
<dbReference type="Gene3D" id="1.10.238.10">
    <property type="entry name" value="EF-hand"/>
    <property type="match status" value="1"/>
</dbReference>
<feature type="compositionally biased region" description="Basic and acidic residues" evidence="1">
    <location>
        <begin position="1"/>
        <end position="10"/>
    </location>
</feature>
<organism evidence="4 5">
    <name type="scientific">Candidatus Obscuribacter phosphatis</name>
    <dbReference type="NCBI Taxonomy" id="1906157"/>
    <lineage>
        <taxon>Bacteria</taxon>
        <taxon>Bacillati</taxon>
        <taxon>Candidatus Melainabacteria</taxon>
        <taxon>Candidatus Obscuribacterales</taxon>
        <taxon>Candidatus Obscuribacteraceae</taxon>
        <taxon>Candidatus Obscuribacter</taxon>
    </lineage>
</organism>
<feature type="region of interest" description="Disordered" evidence="1">
    <location>
        <begin position="1"/>
        <end position="25"/>
    </location>
</feature>
<dbReference type="InterPro" id="IPR011992">
    <property type="entry name" value="EF-hand-dom_pair"/>
</dbReference>
<proteinExistence type="predicted"/>
<reference evidence="4" key="1">
    <citation type="submission" date="2021-02" db="EMBL/GenBank/DDBJ databases">
        <title>Genome-Resolved Metagenomics of a Microbial Community Performing Photosynthetic Biological Nutrient Removal.</title>
        <authorList>
            <person name="Mcdaniel E.A."/>
        </authorList>
    </citation>
    <scope>NUCLEOTIDE SEQUENCE</scope>
    <source>
        <strain evidence="4">UWPOB_OBS1</strain>
    </source>
</reference>
<dbReference type="PROSITE" id="PS50222">
    <property type="entry name" value="EF_HAND_2"/>
    <property type="match status" value="2"/>
</dbReference>
<dbReference type="CDD" id="cd00118">
    <property type="entry name" value="LysM"/>
    <property type="match status" value="1"/>
</dbReference>
<feature type="compositionally biased region" description="Basic and acidic residues" evidence="1">
    <location>
        <begin position="222"/>
        <end position="237"/>
    </location>
</feature>
<dbReference type="GO" id="GO:0005509">
    <property type="term" value="F:calcium ion binding"/>
    <property type="evidence" value="ECO:0007669"/>
    <property type="project" value="InterPro"/>
</dbReference>
<feature type="domain" description="EF-hand" evidence="2">
    <location>
        <begin position="280"/>
        <end position="315"/>
    </location>
</feature>
<dbReference type="CDD" id="cd00051">
    <property type="entry name" value="EFh"/>
    <property type="match status" value="1"/>
</dbReference>
<evidence type="ECO:0000259" key="2">
    <source>
        <dbReference type="PROSITE" id="PS50222"/>
    </source>
</evidence>
<dbReference type="PROSITE" id="PS51782">
    <property type="entry name" value="LYSM"/>
    <property type="match status" value="1"/>
</dbReference>
<evidence type="ECO:0000313" key="5">
    <source>
        <dbReference type="Proteomes" id="UP000664277"/>
    </source>
</evidence>
<evidence type="ECO:0000313" key="4">
    <source>
        <dbReference type="EMBL" id="MBN8662228.1"/>
    </source>
</evidence>
<dbReference type="Proteomes" id="UP000664277">
    <property type="component" value="Unassembled WGS sequence"/>
</dbReference>
<evidence type="ECO:0000259" key="3">
    <source>
        <dbReference type="PROSITE" id="PS51782"/>
    </source>
</evidence>
<evidence type="ECO:0000256" key="1">
    <source>
        <dbReference type="SAM" id="MobiDB-lite"/>
    </source>
</evidence>
<feature type="compositionally biased region" description="Polar residues" evidence="1">
    <location>
        <begin position="11"/>
        <end position="23"/>
    </location>
</feature>
<name>A0A8J7PHZ0_9BACT</name>
<dbReference type="InterPro" id="IPR018392">
    <property type="entry name" value="LysM"/>
</dbReference>
<dbReference type="InterPro" id="IPR036779">
    <property type="entry name" value="LysM_dom_sf"/>
</dbReference>
<feature type="region of interest" description="Disordered" evidence="1">
    <location>
        <begin position="211"/>
        <end position="268"/>
    </location>
</feature>
<feature type="region of interest" description="Disordered" evidence="1">
    <location>
        <begin position="84"/>
        <end position="174"/>
    </location>
</feature>
<protein>
    <submittedName>
        <fullName evidence="4">LysM peptidoglycan-binding domain-containing protein</fullName>
    </submittedName>
</protein>
<dbReference type="SMART" id="SM00257">
    <property type="entry name" value="LysM"/>
    <property type="match status" value="1"/>
</dbReference>
<dbReference type="Pfam" id="PF01476">
    <property type="entry name" value="LysM"/>
    <property type="match status" value="1"/>
</dbReference>
<dbReference type="SUPFAM" id="SSF47473">
    <property type="entry name" value="EF-hand"/>
    <property type="match status" value="1"/>
</dbReference>
<dbReference type="InterPro" id="IPR018247">
    <property type="entry name" value="EF_Hand_1_Ca_BS"/>
</dbReference>
<gene>
    <name evidence="4" type="ORF">J0M35_17800</name>
</gene>
<accession>A0A8J7PHZ0</accession>
<feature type="compositionally biased region" description="Low complexity" evidence="1">
    <location>
        <begin position="254"/>
        <end position="265"/>
    </location>
</feature>
<dbReference type="InterPro" id="IPR002048">
    <property type="entry name" value="EF_hand_dom"/>
</dbReference>
<dbReference type="SMART" id="SM00054">
    <property type="entry name" value="EFh"/>
    <property type="match status" value="2"/>
</dbReference>
<dbReference type="PROSITE" id="PS00018">
    <property type="entry name" value="EF_HAND_1"/>
    <property type="match status" value="1"/>
</dbReference>
<dbReference type="EMBL" id="JAFLCK010000033">
    <property type="protein sequence ID" value="MBN8662228.1"/>
    <property type="molecule type" value="Genomic_DNA"/>
</dbReference>
<dbReference type="Gene3D" id="3.10.350.10">
    <property type="entry name" value="LysM domain"/>
    <property type="match status" value="1"/>
</dbReference>